<evidence type="ECO:0000256" key="1">
    <source>
        <dbReference type="SAM" id="MobiDB-lite"/>
    </source>
</evidence>
<sequence>MRIARTLQHLLPIILLAVGFLELAALIPVAFDTLDVGGTAAMLGPSSFLPLSLAVVWAALLPPSGFALAVKAATAAGAVLFAAARVGLTTLWWRDSPGMGWSTGTLALAGSAMGAALTVWAIVDALATRGALAETTATPSTAMPATAQTARVADTTLPGSPTTPARPTSPTAPLAGGEPVMPVRQPPVWQSVSTPWPRRDEADPDGTLIRPPLRHGQHS</sequence>
<name>A0A3M0GY92_9ACTN</name>
<dbReference type="Proteomes" id="UP000275256">
    <property type="component" value="Unassembled WGS sequence"/>
</dbReference>
<accession>A0A3M0GY92</accession>
<feature type="transmembrane region" description="Helical" evidence="2">
    <location>
        <begin position="37"/>
        <end position="60"/>
    </location>
</feature>
<evidence type="ECO:0000313" key="4">
    <source>
        <dbReference type="Proteomes" id="UP000275256"/>
    </source>
</evidence>
<proteinExistence type="predicted"/>
<dbReference type="RefSeq" id="WP_121900826.1">
    <property type="nucleotide sequence ID" value="NZ_REFW01000001.1"/>
</dbReference>
<keyword evidence="2" id="KW-0472">Membrane</keyword>
<keyword evidence="4" id="KW-1185">Reference proteome</keyword>
<feature type="transmembrane region" description="Helical" evidence="2">
    <location>
        <begin position="99"/>
        <end position="123"/>
    </location>
</feature>
<organism evidence="3 4">
    <name type="scientific">Tessaracoccus antarcticus</name>
    <dbReference type="NCBI Taxonomy" id="2479848"/>
    <lineage>
        <taxon>Bacteria</taxon>
        <taxon>Bacillati</taxon>
        <taxon>Actinomycetota</taxon>
        <taxon>Actinomycetes</taxon>
        <taxon>Propionibacteriales</taxon>
        <taxon>Propionibacteriaceae</taxon>
        <taxon>Tessaracoccus</taxon>
    </lineage>
</organism>
<feature type="transmembrane region" description="Helical" evidence="2">
    <location>
        <begin position="12"/>
        <end position="31"/>
    </location>
</feature>
<reference evidence="3 4" key="1">
    <citation type="submission" date="2018-10" db="EMBL/GenBank/DDBJ databases">
        <title>Tessaracoccus antarcticuss sp. nov., isolated from sediment.</title>
        <authorList>
            <person name="Zhou L.Y."/>
            <person name="Du Z.J."/>
        </authorList>
    </citation>
    <scope>NUCLEOTIDE SEQUENCE [LARGE SCALE GENOMIC DNA]</scope>
    <source>
        <strain evidence="3 4">JDX10</strain>
    </source>
</reference>
<feature type="compositionally biased region" description="Low complexity" evidence="1">
    <location>
        <begin position="158"/>
        <end position="173"/>
    </location>
</feature>
<dbReference type="EMBL" id="REFW01000001">
    <property type="protein sequence ID" value="RMB62276.1"/>
    <property type="molecule type" value="Genomic_DNA"/>
</dbReference>
<feature type="transmembrane region" description="Helical" evidence="2">
    <location>
        <begin position="72"/>
        <end position="93"/>
    </location>
</feature>
<protein>
    <submittedName>
        <fullName evidence="3">Uncharacterized protein</fullName>
    </submittedName>
</protein>
<keyword evidence="2" id="KW-0812">Transmembrane</keyword>
<keyword evidence="2" id="KW-1133">Transmembrane helix</keyword>
<comment type="caution">
    <text evidence="3">The sequence shown here is derived from an EMBL/GenBank/DDBJ whole genome shotgun (WGS) entry which is preliminary data.</text>
</comment>
<feature type="region of interest" description="Disordered" evidence="1">
    <location>
        <begin position="154"/>
        <end position="219"/>
    </location>
</feature>
<gene>
    <name evidence="3" type="ORF">EAX62_06890</name>
</gene>
<evidence type="ECO:0000256" key="2">
    <source>
        <dbReference type="SAM" id="Phobius"/>
    </source>
</evidence>
<dbReference type="OrthoDB" id="3734605at2"/>
<evidence type="ECO:0000313" key="3">
    <source>
        <dbReference type="EMBL" id="RMB62276.1"/>
    </source>
</evidence>
<dbReference type="AlphaFoldDB" id="A0A3M0GY92"/>